<dbReference type="EMBL" id="BKCJ010004537">
    <property type="protein sequence ID" value="GEU61631.1"/>
    <property type="molecule type" value="Genomic_DNA"/>
</dbReference>
<dbReference type="PANTHER" id="PTHR33067">
    <property type="entry name" value="RNA-DIRECTED DNA POLYMERASE-RELATED"/>
    <property type="match status" value="1"/>
</dbReference>
<organism evidence="1">
    <name type="scientific">Tanacetum cinerariifolium</name>
    <name type="common">Dalmatian daisy</name>
    <name type="synonym">Chrysanthemum cinerariifolium</name>
    <dbReference type="NCBI Taxonomy" id="118510"/>
    <lineage>
        <taxon>Eukaryota</taxon>
        <taxon>Viridiplantae</taxon>
        <taxon>Streptophyta</taxon>
        <taxon>Embryophyta</taxon>
        <taxon>Tracheophyta</taxon>
        <taxon>Spermatophyta</taxon>
        <taxon>Magnoliopsida</taxon>
        <taxon>eudicotyledons</taxon>
        <taxon>Gunneridae</taxon>
        <taxon>Pentapetalae</taxon>
        <taxon>asterids</taxon>
        <taxon>campanulids</taxon>
        <taxon>Asterales</taxon>
        <taxon>Asteraceae</taxon>
        <taxon>Asteroideae</taxon>
        <taxon>Anthemideae</taxon>
        <taxon>Anthemidinae</taxon>
        <taxon>Tanacetum</taxon>
    </lineage>
</organism>
<dbReference type="Gene3D" id="2.40.70.10">
    <property type="entry name" value="Acid Proteases"/>
    <property type="match status" value="1"/>
</dbReference>
<evidence type="ECO:0000313" key="1">
    <source>
        <dbReference type="EMBL" id="GEU61631.1"/>
    </source>
</evidence>
<dbReference type="PANTHER" id="PTHR33067:SF35">
    <property type="entry name" value="ASPARTIC PEPTIDASE DDI1-TYPE DOMAIN-CONTAINING PROTEIN"/>
    <property type="match status" value="1"/>
</dbReference>
<dbReference type="AlphaFoldDB" id="A0A6L2LIK8"/>
<evidence type="ECO:0008006" key="2">
    <source>
        <dbReference type="Google" id="ProtNLM"/>
    </source>
</evidence>
<dbReference type="CDD" id="cd00303">
    <property type="entry name" value="retropepsin_like"/>
    <property type="match status" value="1"/>
</dbReference>
<gene>
    <name evidence="1" type="ORF">Tci_033609</name>
</gene>
<accession>A0A6L2LIK8</accession>
<proteinExistence type="predicted"/>
<reference evidence="1" key="1">
    <citation type="journal article" date="2019" name="Sci. Rep.">
        <title>Draft genome of Tanacetum cinerariifolium, the natural source of mosquito coil.</title>
        <authorList>
            <person name="Yamashiro T."/>
            <person name="Shiraishi A."/>
            <person name="Satake H."/>
            <person name="Nakayama K."/>
        </authorList>
    </citation>
    <scope>NUCLEOTIDE SEQUENCE</scope>
</reference>
<protein>
    <recommendedName>
        <fullName evidence="2">Reverse transcriptase domain-containing protein</fullName>
    </recommendedName>
</protein>
<dbReference type="InterPro" id="IPR021109">
    <property type="entry name" value="Peptidase_aspartic_dom_sf"/>
</dbReference>
<comment type="caution">
    <text evidence="1">The sequence shown here is derived from an EMBL/GenBank/DDBJ whole genome shotgun (WGS) entry which is preliminary data.</text>
</comment>
<name>A0A6L2LIK8_TANCI</name>
<sequence>MNERRSAVLLNKLSSKEKDPLSFIIPYQVSNLQINNALADLGADISLMPYTMYEKLGLREPKPTGMSLELVDRSIQYPRGIVENLLIKVDKFVHPIDFVILDILEDSRIPIILRRPLLATARAMIDVFNKTITLRVGDDEAKVNDVEPWYEDYVNYIVEKVVPPKWTSKKRKRFYSQVKNYFWDEPYAFRLCPYNMMRRCVAGNEIIEILAHSHSGPTRGHHSASIT</sequence>